<reference evidence="6" key="1">
    <citation type="submission" date="2022-06" db="EMBL/GenBank/DDBJ databases">
        <title>Uncovering the hologenomic basis of an extraordinary plant invasion.</title>
        <authorList>
            <person name="Bieker V.C."/>
            <person name="Martin M.D."/>
            <person name="Gilbert T."/>
            <person name="Hodgins K."/>
            <person name="Battlay P."/>
            <person name="Petersen B."/>
            <person name="Wilson J."/>
        </authorList>
    </citation>
    <scope>NUCLEOTIDE SEQUENCE</scope>
    <source>
        <strain evidence="6">AA19_3_7</strain>
        <tissue evidence="6">Leaf</tissue>
    </source>
</reference>
<dbReference type="GO" id="GO:0006749">
    <property type="term" value="P:glutathione metabolic process"/>
    <property type="evidence" value="ECO:0007669"/>
    <property type="project" value="TreeGrafter"/>
</dbReference>
<dbReference type="AlphaFoldDB" id="A0AAD5CPG9"/>
<feature type="domain" description="GST N-terminal" evidence="5">
    <location>
        <begin position="90"/>
        <end position="171"/>
    </location>
</feature>
<comment type="catalytic activity">
    <reaction evidence="4">
        <text>RX + glutathione = an S-substituted glutathione + a halide anion + H(+)</text>
        <dbReference type="Rhea" id="RHEA:16437"/>
        <dbReference type="ChEBI" id="CHEBI:15378"/>
        <dbReference type="ChEBI" id="CHEBI:16042"/>
        <dbReference type="ChEBI" id="CHEBI:17792"/>
        <dbReference type="ChEBI" id="CHEBI:57925"/>
        <dbReference type="ChEBI" id="CHEBI:90779"/>
        <dbReference type="EC" id="2.5.1.18"/>
    </reaction>
</comment>
<organism evidence="6 7">
    <name type="scientific">Ambrosia artemisiifolia</name>
    <name type="common">Common ragweed</name>
    <dbReference type="NCBI Taxonomy" id="4212"/>
    <lineage>
        <taxon>Eukaryota</taxon>
        <taxon>Viridiplantae</taxon>
        <taxon>Streptophyta</taxon>
        <taxon>Embryophyta</taxon>
        <taxon>Tracheophyta</taxon>
        <taxon>Spermatophyta</taxon>
        <taxon>Magnoliopsida</taxon>
        <taxon>eudicotyledons</taxon>
        <taxon>Gunneridae</taxon>
        <taxon>Pentapetalae</taxon>
        <taxon>asterids</taxon>
        <taxon>campanulids</taxon>
        <taxon>Asterales</taxon>
        <taxon>Asteraceae</taxon>
        <taxon>Asteroideae</taxon>
        <taxon>Heliantheae alliance</taxon>
        <taxon>Heliantheae</taxon>
        <taxon>Ambrosia</taxon>
    </lineage>
</organism>
<dbReference type="InterPro" id="IPR004045">
    <property type="entry name" value="Glutathione_S-Trfase_N"/>
</dbReference>
<comment type="similarity">
    <text evidence="1">Belongs to the GST superfamily. Phi family.</text>
</comment>
<dbReference type="PANTHER" id="PTHR43900:SF47">
    <property type="entry name" value="GLUTATHIONE S-TRANSFERASE F6-RELATED"/>
    <property type="match status" value="1"/>
</dbReference>
<evidence type="ECO:0000313" key="6">
    <source>
        <dbReference type="EMBL" id="KAI7745547.1"/>
    </source>
</evidence>
<dbReference type="Pfam" id="PF02798">
    <property type="entry name" value="GST_N"/>
    <property type="match status" value="2"/>
</dbReference>
<dbReference type="PANTHER" id="PTHR43900">
    <property type="entry name" value="GLUTATHIONE S-TRANSFERASE RHO"/>
    <property type="match status" value="1"/>
</dbReference>
<feature type="domain" description="GST N-terminal" evidence="5">
    <location>
        <begin position="1"/>
        <end position="96"/>
    </location>
</feature>
<evidence type="ECO:0000256" key="4">
    <source>
        <dbReference type="ARBA" id="ARBA00047960"/>
    </source>
</evidence>
<dbReference type="Gene3D" id="1.20.1050.10">
    <property type="match status" value="1"/>
</dbReference>
<dbReference type="GO" id="GO:0043295">
    <property type="term" value="F:glutathione binding"/>
    <property type="evidence" value="ECO:0007669"/>
    <property type="project" value="TreeGrafter"/>
</dbReference>
<dbReference type="FunFam" id="3.40.30.10:FF:000016">
    <property type="entry name" value="Glutathione S-transferase F2"/>
    <property type="match status" value="2"/>
</dbReference>
<dbReference type="EC" id="2.5.1.18" evidence="2"/>
<evidence type="ECO:0000259" key="5">
    <source>
        <dbReference type="PROSITE" id="PS50404"/>
    </source>
</evidence>
<sequence>MAIKLYGAVVSTNTLRVMACLAEKDLHYEFINIDLSNKEHKSPGFLSRNPFGQVPAFEDGDLKLFVAFDDENTDVKKPLKKNEITLPIIMAIKLYGAVVSTNTLRVMACLAEKDLHYEFINIDLSNKEHKSPGFLSRNPFGQVPAFEDGDLKLFGTKIIIHINLLVNAKRLFDARPHVSAWAAEILSRPAWVKASSA</sequence>
<accession>A0AAD5CPG9</accession>
<dbReference type="GO" id="GO:0004364">
    <property type="term" value="F:glutathione transferase activity"/>
    <property type="evidence" value="ECO:0007669"/>
    <property type="project" value="UniProtKB-EC"/>
</dbReference>
<keyword evidence="7" id="KW-1185">Reference proteome</keyword>
<evidence type="ECO:0000313" key="7">
    <source>
        <dbReference type="Proteomes" id="UP001206925"/>
    </source>
</evidence>
<dbReference type="GO" id="GO:0005737">
    <property type="term" value="C:cytoplasm"/>
    <property type="evidence" value="ECO:0007669"/>
    <property type="project" value="TreeGrafter"/>
</dbReference>
<dbReference type="EMBL" id="JAMZMK010007207">
    <property type="protein sequence ID" value="KAI7745547.1"/>
    <property type="molecule type" value="Genomic_DNA"/>
</dbReference>
<comment type="caution">
    <text evidence="6">The sequence shown here is derived from an EMBL/GenBank/DDBJ whole genome shotgun (WGS) entry which is preliminary data.</text>
</comment>
<dbReference type="Proteomes" id="UP001206925">
    <property type="component" value="Unassembled WGS sequence"/>
</dbReference>
<dbReference type="InterPro" id="IPR036249">
    <property type="entry name" value="Thioredoxin-like_sf"/>
</dbReference>
<dbReference type="Gene3D" id="3.40.30.10">
    <property type="entry name" value="Glutaredoxin"/>
    <property type="match status" value="2"/>
</dbReference>
<keyword evidence="3" id="KW-0808">Transferase</keyword>
<protein>
    <recommendedName>
        <fullName evidence="2">glutathione transferase</fullName>
        <ecNumber evidence="2">2.5.1.18</ecNumber>
    </recommendedName>
</protein>
<evidence type="ECO:0000256" key="2">
    <source>
        <dbReference type="ARBA" id="ARBA00012452"/>
    </source>
</evidence>
<dbReference type="SUPFAM" id="SSF52833">
    <property type="entry name" value="Thioredoxin-like"/>
    <property type="match status" value="2"/>
</dbReference>
<proteinExistence type="inferred from homology"/>
<evidence type="ECO:0000256" key="3">
    <source>
        <dbReference type="ARBA" id="ARBA00022679"/>
    </source>
</evidence>
<evidence type="ECO:0000256" key="1">
    <source>
        <dbReference type="ARBA" id="ARBA00010128"/>
    </source>
</evidence>
<gene>
    <name evidence="6" type="ORF">M8C21_006722</name>
</gene>
<dbReference type="PROSITE" id="PS50404">
    <property type="entry name" value="GST_NTER"/>
    <property type="match status" value="2"/>
</dbReference>
<name>A0AAD5CPG9_AMBAR</name>